<reference evidence="1 2" key="1">
    <citation type="submission" date="2009-01" db="EMBL/GenBank/DDBJ databases">
        <authorList>
            <person name="Qin X."/>
            <person name="Bachman B."/>
            <person name="Battles P."/>
            <person name="Bell A."/>
            <person name="Bess C."/>
            <person name="Bickham C."/>
            <person name="Chaboub L."/>
            <person name="Chen D."/>
            <person name="Coyle M."/>
            <person name="Deiros D.R."/>
            <person name="Dinh H."/>
            <person name="Forbes L."/>
            <person name="Fowler G."/>
            <person name="Francisco L."/>
            <person name="Fu Q."/>
            <person name="Gubbala S."/>
            <person name="Hale W."/>
            <person name="Han Y."/>
            <person name="Hemphill L."/>
            <person name="Highlander S.K."/>
            <person name="Hirani K."/>
            <person name="Hogues M."/>
            <person name="Jackson L."/>
            <person name="Jakkamsetti A."/>
            <person name="Javaid M."/>
            <person name="Jiang H."/>
            <person name="Korchina V."/>
            <person name="Kovar C."/>
            <person name="Lara F."/>
            <person name="Lee S."/>
            <person name="Mata R."/>
            <person name="Mathew T."/>
            <person name="Moen C."/>
            <person name="Morales K."/>
            <person name="Munidasa M."/>
            <person name="Nazareth L."/>
            <person name="Ngo R."/>
            <person name="Nguyen L."/>
            <person name="Okwuonu G."/>
            <person name="Ongeri F."/>
            <person name="Patil S."/>
            <person name="Petrosino J."/>
            <person name="Pham C."/>
            <person name="Pham P."/>
            <person name="Pu L.-L."/>
            <person name="Puazo M."/>
            <person name="Raj R."/>
            <person name="Reid J."/>
            <person name="Rouhana J."/>
            <person name="Saada N."/>
            <person name="Shang Y."/>
            <person name="Simmons D."/>
            <person name="Thornton R."/>
            <person name="Warren J."/>
            <person name="Weissenberger G."/>
            <person name="Zhang J."/>
            <person name="Zhang L."/>
            <person name="Zhou C."/>
            <person name="Zhu D."/>
            <person name="Muzny D."/>
            <person name="Worley K."/>
            <person name="Gibbs R."/>
        </authorList>
    </citation>
    <scope>NUCLEOTIDE SEQUENCE [LARGE SCALE GENOMIC DNA]</scope>
    <source>
        <strain evidence="1 2">DSM 16047</strain>
    </source>
</reference>
<dbReference type="SUPFAM" id="SSF52833">
    <property type="entry name" value="Thioredoxin-like"/>
    <property type="match status" value="1"/>
</dbReference>
<dbReference type="Gene3D" id="3.40.30.10">
    <property type="entry name" value="Glutaredoxin"/>
    <property type="match status" value="1"/>
</dbReference>
<keyword evidence="2" id="KW-1185">Reference proteome</keyword>
<proteinExistence type="predicted"/>
<dbReference type="eggNOG" id="COG2761">
    <property type="taxonomic scope" value="Bacteria"/>
</dbReference>
<evidence type="ECO:0000313" key="2">
    <source>
        <dbReference type="Proteomes" id="UP000005583"/>
    </source>
</evidence>
<dbReference type="HOGENOM" id="CLU_069785_1_0_9"/>
<evidence type="ECO:0000313" key="1">
    <source>
        <dbReference type="EMBL" id="EEJ71941.1"/>
    </source>
</evidence>
<comment type="caution">
    <text evidence="1">The sequence shown here is derived from an EMBL/GenBank/DDBJ whole genome shotgun (WGS) entry which is preliminary data.</text>
</comment>
<dbReference type="EMBL" id="ACGU01000055">
    <property type="protein sequence ID" value="EEJ71941.1"/>
    <property type="molecule type" value="Genomic_DNA"/>
</dbReference>
<dbReference type="Proteomes" id="UP000005583">
    <property type="component" value="Unassembled WGS sequence"/>
</dbReference>
<dbReference type="PATRIC" id="fig|525365.8.peg.147"/>
<gene>
    <name evidence="1" type="ORF">HMPREF0548_1183</name>
</gene>
<evidence type="ECO:0008006" key="3">
    <source>
        <dbReference type="Google" id="ProtNLM"/>
    </source>
</evidence>
<organism evidence="1 2">
    <name type="scientific">Lactobacillus ultunensis DSM 16047</name>
    <dbReference type="NCBI Taxonomy" id="525365"/>
    <lineage>
        <taxon>Bacteria</taxon>
        <taxon>Bacillati</taxon>
        <taxon>Bacillota</taxon>
        <taxon>Bacilli</taxon>
        <taxon>Lactobacillales</taxon>
        <taxon>Lactobacillaceae</taxon>
        <taxon>Lactobacillus</taxon>
    </lineage>
</organism>
<name>C2END7_9LACO</name>
<dbReference type="InterPro" id="IPR036249">
    <property type="entry name" value="Thioredoxin-like_sf"/>
</dbReference>
<dbReference type="AlphaFoldDB" id="C2END7"/>
<sequence>MTEMDKIQIRIFADPMMGMHWELWPVLRKLLVKLDNQIDLDFMPVELVKDIYNFVDQSTLARYGKKVALNTYWAKLMQIYLQEQQISSMPIIMGSTGKHLFDEEHTSSRNLILAYLAMERLKPESRFDFLYAIQQATVLQDKQTTDLAILQEIANKYGVNESQFIQTLNSNEVENEFDQLQRITEKLQIKQLPSATITYHDKTYLANALINYSQWVELLEKITGNKLTESDIPLNSDSLEKIMAKFETISAIELEELFDIDDETELKTAILPLIKQNKVKESKYRDVSFYKRIKNEN</sequence>
<accession>C2END7</accession>
<protein>
    <recommendedName>
        <fullName evidence="3">DsbA-like protein</fullName>
    </recommendedName>
</protein>
<dbReference type="STRING" id="525365.HMPREF0548_1183"/>
<dbReference type="Pfam" id="PF13743">
    <property type="entry name" value="Thioredoxin_5"/>
    <property type="match status" value="1"/>
</dbReference>